<keyword evidence="3" id="KW-1185">Reference proteome</keyword>
<proteinExistence type="predicted"/>
<dbReference type="STRING" id="6186.A0A183JQC6"/>
<reference evidence="2 3" key="2">
    <citation type="submission" date="2018-11" db="EMBL/GenBank/DDBJ databases">
        <authorList>
            <consortium name="Pathogen Informatics"/>
        </authorList>
    </citation>
    <scope>NUCLEOTIDE SEQUENCE [LARGE SCALE GENOMIC DNA]</scope>
    <source>
        <strain evidence="2">Dakar</strain>
        <strain evidence="3">Dakar, Senegal</strain>
    </source>
</reference>
<evidence type="ECO:0000313" key="2">
    <source>
        <dbReference type="EMBL" id="VDO91517.1"/>
    </source>
</evidence>
<name>A0A183JQC6_9TREM</name>
<protein>
    <submittedName>
        <fullName evidence="2 4">Uncharacterized protein</fullName>
    </submittedName>
</protein>
<keyword evidence="1" id="KW-0472">Membrane</keyword>
<dbReference type="Proteomes" id="UP000279833">
    <property type="component" value="Unassembled WGS sequence"/>
</dbReference>
<organism evidence="4">
    <name type="scientific">Schistosoma curassoni</name>
    <dbReference type="NCBI Taxonomy" id="6186"/>
    <lineage>
        <taxon>Eukaryota</taxon>
        <taxon>Metazoa</taxon>
        <taxon>Spiralia</taxon>
        <taxon>Lophotrochozoa</taxon>
        <taxon>Platyhelminthes</taxon>
        <taxon>Trematoda</taxon>
        <taxon>Digenea</taxon>
        <taxon>Strigeidida</taxon>
        <taxon>Schistosomatoidea</taxon>
        <taxon>Schistosomatidae</taxon>
        <taxon>Schistosoma</taxon>
    </lineage>
</organism>
<accession>A0A183JQC6</accession>
<dbReference type="EMBL" id="UZAK01007111">
    <property type="protein sequence ID" value="VDO91517.1"/>
    <property type="molecule type" value="Genomic_DNA"/>
</dbReference>
<feature type="transmembrane region" description="Helical" evidence="1">
    <location>
        <begin position="47"/>
        <end position="66"/>
    </location>
</feature>
<evidence type="ECO:0000313" key="4">
    <source>
        <dbReference type="WBParaSite" id="SCUD_0000491401-mRNA-1"/>
    </source>
</evidence>
<reference evidence="4" key="1">
    <citation type="submission" date="2016-06" db="UniProtKB">
        <authorList>
            <consortium name="WormBaseParasite"/>
        </authorList>
    </citation>
    <scope>IDENTIFICATION</scope>
</reference>
<gene>
    <name evidence="2" type="ORF">SCUD_LOCUS4914</name>
</gene>
<keyword evidence="1" id="KW-0812">Transmembrane</keyword>
<evidence type="ECO:0000313" key="3">
    <source>
        <dbReference type="Proteomes" id="UP000279833"/>
    </source>
</evidence>
<dbReference type="WBParaSite" id="SCUD_0000491401-mRNA-1">
    <property type="protein sequence ID" value="SCUD_0000491401-mRNA-1"/>
    <property type="gene ID" value="SCUD_0000491401"/>
</dbReference>
<sequence>MIYGSDSYTPENWIEFRDANVYTIFARLFLSNSPSAEDKASDPSQAFLFWILYKVSSFFCCMCFMLKKYLSNVN</sequence>
<keyword evidence="1" id="KW-1133">Transmembrane helix</keyword>
<dbReference type="AlphaFoldDB" id="A0A183JQC6"/>
<evidence type="ECO:0000256" key="1">
    <source>
        <dbReference type="SAM" id="Phobius"/>
    </source>
</evidence>